<dbReference type="Pfam" id="PF25053">
    <property type="entry name" value="DUF7791"/>
    <property type="match status" value="1"/>
</dbReference>
<evidence type="ECO:0000313" key="6">
    <source>
        <dbReference type="EMBL" id="OOO12194.1"/>
    </source>
</evidence>
<sequence>MKFSLIALATILPATAFGAAMPEDAVDAAPTYYTGPEIPALNLEERGLEKRAVSGYVKTDGLRYRTCPRTTCTAVGQYAKGTKLSLVCYTRSNTTPVNGDKGWAKLTNGYWVAMANAAYIGWSAPPLRNPFGYSQAKLAVLAAMARPRRPSQREEFEIAIICALPLEYDAVSLIFDRFWDESGDQYGRAVGDINYYTTGQIGNYNVVLALLPNMGKASAAAAAANLRLSYPGLKLAFLAGICGGAPKHPETGDEILLGDVVISKIVVQYDFGRQNPGHFVRKDTLDDNLGRPDRSVRSLLAVLQTELGRERLQQQTARYLRALQGLARGKKRRGKYLYPGTAEDKLFDPRYRHKHHSASLYGDCRHCNIPCNERFLLPRERLDMKQRLEQERKEEAQDPAIHIGRVASGDMVMKSGEHRGMLTQNDKVIAFEMESAGIWDEIRSVVVKGVCDYADSHKNKKWQDFAALTSASTVKALLERWNPIDGAVRSVVSEAPSRDEEEELKEIVLEMLDFPRVNSRHEEIAEAHSQTFSWILSHNASFANNNDYQNVRHRQVRAGFVSWLRNGSGIYWVSGKAGSGKSTLMKLIRTNPITSEHLQHWAGETPVITGHFYFHDRGSVLEKSRAGLLRALLLQLLDWNPSWIPQAFASSWSRLQKLRMTKSFKRPTDEEFSLNELHLAFRSVLALTVSRVRVCFFIDGLDEYEGSDRDISHFVTELADSQFEGSCWHKLCLSSRSHSAFEEAFQNCPQLKLHELTYNDIYRYVYAHLGSHSRYEQILRTEHVARFQTLVSSVVEQAFGVFLWVQLAVWSLLDGLDQYDWIDELERRVQELPPELEQFYDRMLRMIDPGYRRQAVRIFRLMLVSKDPPQCLVLSFIENNDLDVLEYPIQSFLPYSLDLRSSQMAARLKSKLGGLVEVNAPLSNGFGGWLNAVVTFFHQTLREYLQKPAPWEILLGKYSVRCCDTMVFYMIVGYCARAAQNSIGNSPSFNDTGQNLIRRARERPVPFVWLLCANVLLETATRRPGRGQYQANAPHFAAASTCDEDFIPLG</sequence>
<accession>A0A1S9DT69</accession>
<feature type="chain" id="PRO_5013091709" evidence="2">
    <location>
        <begin position="17"/>
        <end position="1050"/>
    </location>
</feature>
<proteinExistence type="predicted"/>
<evidence type="ECO:0000259" key="3">
    <source>
        <dbReference type="Pfam" id="PF01048"/>
    </source>
</evidence>
<organism evidence="6 7">
    <name type="scientific">Aspergillus oryzae</name>
    <name type="common">Yellow koji mold</name>
    <dbReference type="NCBI Taxonomy" id="5062"/>
    <lineage>
        <taxon>Eukaryota</taxon>
        <taxon>Fungi</taxon>
        <taxon>Dikarya</taxon>
        <taxon>Ascomycota</taxon>
        <taxon>Pezizomycotina</taxon>
        <taxon>Eurotiomycetes</taxon>
        <taxon>Eurotiomycetidae</taxon>
        <taxon>Eurotiales</taxon>
        <taxon>Aspergillaceae</taxon>
        <taxon>Aspergillus</taxon>
        <taxon>Aspergillus subgen. Circumdati</taxon>
    </lineage>
</organism>
<feature type="signal peptide" evidence="2">
    <location>
        <begin position="1"/>
        <end position="16"/>
    </location>
</feature>
<dbReference type="PANTHER" id="PTHR46082:SF6">
    <property type="entry name" value="AAA+ ATPASE DOMAIN-CONTAINING PROTEIN-RELATED"/>
    <property type="match status" value="1"/>
</dbReference>
<dbReference type="GO" id="GO:0009116">
    <property type="term" value="P:nucleoside metabolic process"/>
    <property type="evidence" value="ECO:0007669"/>
    <property type="project" value="InterPro"/>
</dbReference>
<protein>
    <submittedName>
        <fullName evidence="6">Purine or other phosphorylase family 1</fullName>
    </submittedName>
</protein>
<dbReference type="SUPFAM" id="SSF53167">
    <property type="entry name" value="Purine and uridine phosphorylases"/>
    <property type="match status" value="1"/>
</dbReference>
<dbReference type="SUPFAM" id="SSF52540">
    <property type="entry name" value="P-loop containing nucleoside triphosphate hydrolases"/>
    <property type="match status" value="1"/>
</dbReference>
<dbReference type="EMBL" id="MKZY01000003">
    <property type="protein sequence ID" value="OOO12194.1"/>
    <property type="molecule type" value="Genomic_DNA"/>
</dbReference>
<dbReference type="InterPro" id="IPR056693">
    <property type="entry name" value="DUF7791"/>
</dbReference>
<dbReference type="Pfam" id="PF01048">
    <property type="entry name" value="PNP_UDP_1"/>
    <property type="match status" value="1"/>
</dbReference>
<evidence type="ECO:0000259" key="4">
    <source>
        <dbReference type="Pfam" id="PF24883"/>
    </source>
</evidence>
<dbReference type="Gene3D" id="3.40.50.1580">
    <property type="entry name" value="Nucleoside phosphorylase domain"/>
    <property type="match status" value="1"/>
</dbReference>
<evidence type="ECO:0000313" key="7">
    <source>
        <dbReference type="Proteomes" id="UP000190312"/>
    </source>
</evidence>
<evidence type="ECO:0000256" key="2">
    <source>
        <dbReference type="SAM" id="SignalP"/>
    </source>
</evidence>
<gene>
    <name evidence="6" type="ORF">OAory_01086640</name>
</gene>
<dbReference type="InterPro" id="IPR035994">
    <property type="entry name" value="Nucleoside_phosphorylase_sf"/>
</dbReference>
<dbReference type="AlphaFoldDB" id="A0A1S9DT69"/>
<dbReference type="VEuPathDB" id="FungiDB:AO090003000933"/>
<feature type="domain" description="Nucleoside phosphorylase" evidence="3">
    <location>
        <begin position="157"/>
        <end position="278"/>
    </location>
</feature>
<evidence type="ECO:0000259" key="5">
    <source>
        <dbReference type="Pfam" id="PF25053"/>
    </source>
</evidence>
<reference evidence="6 7" key="1">
    <citation type="submission" date="2016-10" db="EMBL/GenBank/DDBJ databases">
        <title>Genome sequencing of Aspergillus oryzae BCC7051.</title>
        <authorList>
            <person name="Thammarongtham C."/>
            <person name="Vorapreeda T."/>
            <person name="Nookaew I."/>
            <person name="Srisuk T."/>
            <person name="Land M."/>
            <person name="Jeennor S."/>
            <person name="Laoteng K."/>
        </authorList>
    </citation>
    <scope>NUCLEOTIDE SEQUENCE [LARGE SCALE GENOMIC DNA]</scope>
    <source>
        <strain evidence="6 7">BCC7051</strain>
    </source>
</reference>
<keyword evidence="1" id="KW-0677">Repeat</keyword>
<dbReference type="OrthoDB" id="1658288at2759"/>
<feature type="domain" description="DUF7791" evidence="5">
    <location>
        <begin position="847"/>
        <end position="962"/>
    </location>
</feature>
<keyword evidence="2" id="KW-0732">Signal</keyword>
<dbReference type="Proteomes" id="UP000190312">
    <property type="component" value="Unassembled WGS sequence"/>
</dbReference>
<dbReference type="InterPro" id="IPR027417">
    <property type="entry name" value="P-loop_NTPase"/>
</dbReference>
<name>A0A1S9DT69_ASPOZ</name>
<evidence type="ECO:0000256" key="1">
    <source>
        <dbReference type="ARBA" id="ARBA00022737"/>
    </source>
</evidence>
<dbReference type="InterPro" id="IPR000845">
    <property type="entry name" value="Nucleoside_phosphorylase_d"/>
</dbReference>
<feature type="domain" description="Nephrocystin 3-like N-terminal" evidence="4">
    <location>
        <begin position="559"/>
        <end position="736"/>
    </location>
</feature>
<dbReference type="GO" id="GO:0003824">
    <property type="term" value="F:catalytic activity"/>
    <property type="evidence" value="ECO:0007669"/>
    <property type="project" value="InterPro"/>
</dbReference>
<dbReference type="Pfam" id="PF24883">
    <property type="entry name" value="NPHP3_N"/>
    <property type="match status" value="1"/>
</dbReference>
<dbReference type="InterPro" id="IPR056884">
    <property type="entry name" value="NPHP3-like_N"/>
</dbReference>
<dbReference type="InterPro" id="IPR053137">
    <property type="entry name" value="NLR-like"/>
</dbReference>
<comment type="caution">
    <text evidence="6">The sequence shown here is derived from an EMBL/GenBank/DDBJ whole genome shotgun (WGS) entry which is preliminary data.</text>
</comment>
<dbReference type="Gene3D" id="3.40.50.300">
    <property type="entry name" value="P-loop containing nucleotide triphosphate hydrolases"/>
    <property type="match status" value="1"/>
</dbReference>
<dbReference type="VEuPathDB" id="FungiDB:AO090001000149"/>
<dbReference type="PANTHER" id="PTHR46082">
    <property type="entry name" value="ATP/GTP-BINDING PROTEIN-RELATED"/>
    <property type="match status" value="1"/>
</dbReference>